<dbReference type="InterPro" id="IPR004045">
    <property type="entry name" value="Glutathione_S-Trfase_N"/>
</dbReference>
<dbReference type="InterPro" id="IPR010987">
    <property type="entry name" value="Glutathione-S-Trfase_C-like"/>
</dbReference>
<dbReference type="PANTHER" id="PTHR32419">
    <property type="entry name" value="GLUTATHIONYL-HYDROQUINONE REDUCTASE"/>
    <property type="match status" value="1"/>
</dbReference>
<dbReference type="Pfam" id="PF13410">
    <property type="entry name" value="GST_C_2"/>
    <property type="match status" value="1"/>
</dbReference>
<dbReference type="Pfam" id="PF13409">
    <property type="entry name" value="GST_N_2"/>
    <property type="match status" value="1"/>
</dbReference>
<feature type="binding site" evidence="2">
    <location>
        <begin position="136"/>
        <end position="137"/>
    </location>
    <ligand>
        <name>glutathione</name>
        <dbReference type="ChEBI" id="CHEBI:57925"/>
    </ligand>
</feature>
<feature type="active site" description="Nucleophile" evidence="1">
    <location>
        <position position="51"/>
    </location>
</feature>
<sequence length="322" mass="37763">MSEQKHLDVSSLVSKKGEFVRNDAAFRNHIEKDGEFPPENGRYHLYVSYACPWAHRTLITRKLKGLEDAISFTVVDFLMLDNGWRFNEKTPGCERDPIFDAQFMRDIYKTTAPEYTGRITVPVLFDKTAKKIVNNESSEIIRMLNCSMNEFSATDQQRALDFYPVELREEIDAINAWVYPNINNGVYRCGFAQSQEAYDKAVQDLFENLEKAEELLSKQRYLVGNRLTEADIRLFTTLIRFDQVYHGHFKCNKKRIIDYPNIWGYLRELYQIPAFRETTDMNHIRKHYMMSHRNINPYGIVSVGPDLDFNAPHDRNEKFPIS</sequence>
<dbReference type="InterPro" id="IPR047047">
    <property type="entry name" value="GST_Omega-like_C"/>
</dbReference>
<evidence type="ECO:0000256" key="1">
    <source>
        <dbReference type="PIRSR" id="PIRSR015753-1"/>
    </source>
</evidence>
<dbReference type="AlphaFoldDB" id="A0A6F9DE16"/>
<evidence type="ECO:0000256" key="3">
    <source>
        <dbReference type="PIRSR" id="PIRSR015753-3"/>
    </source>
</evidence>
<feature type="binding site" evidence="2">
    <location>
        <begin position="118"/>
        <end position="121"/>
    </location>
    <ligand>
        <name>glutathione</name>
        <dbReference type="ChEBI" id="CHEBI:57925"/>
    </ligand>
</feature>
<dbReference type="PIRSF" id="PIRSF015753">
    <property type="entry name" value="GST"/>
    <property type="match status" value="1"/>
</dbReference>
<gene>
    <name evidence="5" type="primary">Gsta3</name>
</gene>
<dbReference type="InterPro" id="IPR016639">
    <property type="entry name" value="GST_Omega/GSH"/>
</dbReference>
<dbReference type="SFLD" id="SFLDS00019">
    <property type="entry name" value="Glutathione_Transferase_(cytos"/>
    <property type="match status" value="1"/>
</dbReference>
<dbReference type="InterPro" id="IPR040079">
    <property type="entry name" value="Glutathione_S-Trfase"/>
</dbReference>
<dbReference type="InterPro" id="IPR036282">
    <property type="entry name" value="Glutathione-S-Trfase_C_sf"/>
</dbReference>
<feature type="site" description="Lowers pKa of active site Cys" evidence="3">
    <location>
        <position position="288"/>
    </location>
</feature>
<name>A0A6F9DE16_9ASCI</name>
<protein>
    <submittedName>
        <fullName evidence="5">Glutathione S-transferase omega-like 2</fullName>
    </submittedName>
</protein>
<dbReference type="InterPro" id="IPR036249">
    <property type="entry name" value="Thioredoxin-like_sf"/>
</dbReference>
<feature type="domain" description="GST C-terminal" evidence="4">
    <location>
        <begin position="164"/>
        <end position="298"/>
    </location>
</feature>
<evidence type="ECO:0000313" key="5">
    <source>
        <dbReference type="EMBL" id="CAB3251035.1"/>
    </source>
</evidence>
<dbReference type="Gene3D" id="3.40.30.10">
    <property type="entry name" value="Glutaredoxin"/>
    <property type="match status" value="1"/>
</dbReference>
<feature type="active site" description="Proton donor/acceptor" evidence="1">
    <location>
        <position position="187"/>
    </location>
</feature>
<dbReference type="PANTHER" id="PTHR32419:SF6">
    <property type="entry name" value="GLUTATHIONE S-TRANSFERASE OMEGA-LIKE 1-RELATED"/>
    <property type="match status" value="1"/>
</dbReference>
<dbReference type="CDD" id="cd03190">
    <property type="entry name" value="GST_C_Omega_like"/>
    <property type="match status" value="1"/>
</dbReference>
<keyword evidence="5" id="KW-0808">Transferase</keyword>
<dbReference type="EMBL" id="LR785609">
    <property type="protein sequence ID" value="CAB3251035.1"/>
    <property type="molecule type" value="mRNA"/>
</dbReference>
<evidence type="ECO:0000256" key="2">
    <source>
        <dbReference type="PIRSR" id="PIRSR015753-2"/>
    </source>
</evidence>
<feature type="binding site" evidence="2">
    <location>
        <position position="84"/>
    </location>
    <ligand>
        <name>glutathione</name>
        <dbReference type="ChEBI" id="CHEBI:57925"/>
    </ligand>
</feature>
<accession>A0A6F9DE16</accession>
<organism evidence="5">
    <name type="scientific">Phallusia mammillata</name>
    <dbReference type="NCBI Taxonomy" id="59560"/>
    <lineage>
        <taxon>Eukaryota</taxon>
        <taxon>Metazoa</taxon>
        <taxon>Chordata</taxon>
        <taxon>Tunicata</taxon>
        <taxon>Ascidiacea</taxon>
        <taxon>Phlebobranchia</taxon>
        <taxon>Ascidiidae</taxon>
        <taxon>Phallusia</taxon>
    </lineage>
</organism>
<reference evidence="5" key="1">
    <citation type="submission" date="2020-04" db="EMBL/GenBank/DDBJ databases">
        <authorList>
            <person name="Neveu A P."/>
        </authorList>
    </citation>
    <scope>NUCLEOTIDE SEQUENCE</scope>
    <source>
        <tissue evidence="5">Whole embryo</tissue>
    </source>
</reference>
<dbReference type="SFLD" id="SFLDG01148">
    <property type="entry name" value="Xi_(cytGST)"/>
    <property type="match status" value="1"/>
</dbReference>
<dbReference type="SFLD" id="SFLDG01206">
    <property type="entry name" value="Xi.1"/>
    <property type="match status" value="1"/>
</dbReference>
<evidence type="ECO:0000259" key="4">
    <source>
        <dbReference type="PROSITE" id="PS50405"/>
    </source>
</evidence>
<dbReference type="SUPFAM" id="SSF47616">
    <property type="entry name" value="GST C-terminal domain-like"/>
    <property type="match status" value="1"/>
</dbReference>
<dbReference type="SUPFAM" id="SSF52833">
    <property type="entry name" value="Thioredoxin-like"/>
    <property type="match status" value="1"/>
</dbReference>
<dbReference type="Gene3D" id="1.20.1050.10">
    <property type="match status" value="1"/>
</dbReference>
<proteinExistence type="evidence at transcript level"/>
<feature type="site" description="Lowers pKa of active site Cys" evidence="3">
    <location>
        <position position="245"/>
    </location>
</feature>
<dbReference type="GO" id="GO:0004364">
    <property type="term" value="F:glutathione transferase activity"/>
    <property type="evidence" value="ECO:0007669"/>
    <property type="project" value="InterPro"/>
</dbReference>
<dbReference type="PROSITE" id="PS50405">
    <property type="entry name" value="GST_CTER"/>
    <property type="match status" value="1"/>
</dbReference>
<dbReference type="GO" id="GO:0005737">
    <property type="term" value="C:cytoplasm"/>
    <property type="evidence" value="ECO:0007669"/>
    <property type="project" value="TreeGrafter"/>
</dbReference>